<reference evidence="1 2" key="1">
    <citation type="submission" date="2019-02" db="EMBL/GenBank/DDBJ databases">
        <title>Genomic Encyclopedia of Archaeal and Bacterial Type Strains, Phase II (KMG-II): from individual species to whole genera.</title>
        <authorList>
            <person name="Goeker M."/>
        </authorList>
    </citation>
    <scope>NUCLEOTIDE SEQUENCE [LARGE SCALE GENOMIC DNA]</scope>
    <source>
        <strain evidence="1 2">DSM 18101</strain>
    </source>
</reference>
<gene>
    <name evidence="1" type="ORF">BDD14_0697</name>
</gene>
<accession>A0A4Q7YPK4</accession>
<sequence>MRFFFVMRTGLFGVDLRALRRHCEGMKSYGVVGSLVALKPVFATHDVSWPSSNSFDSVLYLWRFSNASNCRGVRA</sequence>
<protein>
    <submittedName>
        <fullName evidence="1">Uncharacterized protein</fullName>
    </submittedName>
</protein>
<comment type="caution">
    <text evidence="1">The sequence shown here is derived from an EMBL/GenBank/DDBJ whole genome shotgun (WGS) entry which is preliminary data.</text>
</comment>
<dbReference type="EMBL" id="SHKW01000001">
    <property type="protein sequence ID" value="RZU39328.1"/>
    <property type="molecule type" value="Genomic_DNA"/>
</dbReference>
<evidence type="ECO:0000313" key="2">
    <source>
        <dbReference type="Proteomes" id="UP000292958"/>
    </source>
</evidence>
<proteinExistence type="predicted"/>
<dbReference type="AlphaFoldDB" id="A0A4Q7YPK4"/>
<organism evidence="1 2">
    <name type="scientific">Edaphobacter modestus</name>
    <dbReference type="NCBI Taxonomy" id="388466"/>
    <lineage>
        <taxon>Bacteria</taxon>
        <taxon>Pseudomonadati</taxon>
        <taxon>Acidobacteriota</taxon>
        <taxon>Terriglobia</taxon>
        <taxon>Terriglobales</taxon>
        <taxon>Acidobacteriaceae</taxon>
        <taxon>Edaphobacter</taxon>
    </lineage>
</organism>
<name>A0A4Q7YPK4_9BACT</name>
<keyword evidence="2" id="KW-1185">Reference proteome</keyword>
<evidence type="ECO:0000313" key="1">
    <source>
        <dbReference type="EMBL" id="RZU39328.1"/>
    </source>
</evidence>
<dbReference type="Proteomes" id="UP000292958">
    <property type="component" value="Unassembled WGS sequence"/>
</dbReference>